<dbReference type="Pfam" id="PF08561">
    <property type="entry name" value="Ribosomal_L37"/>
    <property type="match status" value="1"/>
</dbReference>
<dbReference type="SUPFAM" id="SSF56176">
    <property type="entry name" value="FAD-binding/transporter-associated domain-like"/>
    <property type="match status" value="1"/>
</dbReference>
<evidence type="ECO:0000256" key="6">
    <source>
        <dbReference type="ARBA" id="ARBA00033752"/>
    </source>
</evidence>
<gene>
    <name evidence="9" type="ORF">KL928_005002</name>
</gene>
<dbReference type="PANTHER" id="PTHR28595">
    <property type="entry name" value="39S RIBOSOMAL PROTEIN L54, MITOCHONDRIAL"/>
    <property type="match status" value="1"/>
</dbReference>
<dbReference type="RefSeq" id="XP_043057589.1">
    <property type="nucleotide sequence ID" value="XM_043205764.1"/>
</dbReference>
<dbReference type="Proteomes" id="UP001196530">
    <property type="component" value="Unassembled WGS sequence"/>
</dbReference>
<evidence type="ECO:0000259" key="8">
    <source>
        <dbReference type="PROSITE" id="PS51387"/>
    </source>
</evidence>
<keyword evidence="2" id="KW-0809">Transit peptide</keyword>
<dbReference type="GO" id="GO:0005762">
    <property type="term" value="C:mitochondrial large ribosomal subunit"/>
    <property type="evidence" value="ECO:0007669"/>
    <property type="project" value="TreeGrafter"/>
</dbReference>
<evidence type="ECO:0000256" key="3">
    <source>
        <dbReference type="ARBA" id="ARBA00022980"/>
    </source>
</evidence>
<dbReference type="InterPro" id="IPR016169">
    <property type="entry name" value="FAD-bd_PCMH_sub2"/>
</dbReference>
<dbReference type="GeneID" id="66129053"/>
<dbReference type="InterPro" id="IPR016166">
    <property type="entry name" value="FAD-bd_PCMH"/>
</dbReference>
<organism evidence="9 10">
    <name type="scientific">Pichia angusta</name>
    <name type="common">Yeast</name>
    <name type="synonym">Hansenula polymorpha</name>
    <dbReference type="NCBI Taxonomy" id="870730"/>
    <lineage>
        <taxon>Eukaryota</taxon>
        <taxon>Fungi</taxon>
        <taxon>Dikarya</taxon>
        <taxon>Ascomycota</taxon>
        <taxon>Saccharomycotina</taxon>
        <taxon>Pichiomycetes</taxon>
        <taxon>Pichiales</taxon>
        <taxon>Pichiaceae</taxon>
        <taxon>Ogataea</taxon>
    </lineage>
</organism>
<evidence type="ECO:0000256" key="1">
    <source>
        <dbReference type="ARBA" id="ARBA00004173"/>
    </source>
</evidence>
<accession>A0AAN6DDK2</accession>
<dbReference type="PROSITE" id="PS51387">
    <property type="entry name" value="FAD_PCMH"/>
    <property type="match status" value="1"/>
</dbReference>
<dbReference type="AlphaFoldDB" id="A0AAN6DDK2"/>
<sequence length="520" mass="57132">MFTLGLVRRFSAGRALLQSSVKEGAPLNIHVFKAGKPAVALKDEEYPDWLWTLLDKEAQEAQLKATDEFRYMRKQAKKLHRQKLKQNNFLAQLRKRPPAPHTAGSARESPFSMQLLVMVVALGAGFAIGRTSTRQNPPRDLFPAGSTTTVADLRASSFSSPADYALFQRCVKKLQNELNLSSDDVDEELWRVITENPGWSSVLWSHKDTDTAKRYRIRPRDAQQLAVVMKLCQLYRVPVQVGVPFDGYKTDQYGLTVDLGRLDRILAYNERTHTVTCECSADVGSFANSRGLSAMNGAQPLDLALSWLGLAAPGDTVNGYPLASLKSAKVVLADGTTFTASRETLRILAPLGRRFATVCEMEIALEPHTDECLVVFQTRNVDRLVELADHVASPLTYVGNFGFAHCSLQTGESVGVLKVDRKQAQSVVKMARRLGETHVVVPVCELHPRAPSEVGPTTNSVAKLVVSDNFAQGRLTELGGAGVLLNEGPEWDAVRRLKLAIDPNKVLNASETLVTSSTQP</sequence>
<evidence type="ECO:0000313" key="10">
    <source>
        <dbReference type="Proteomes" id="UP001196530"/>
    </source>
</evidence>
<dbReference type="PANTHER" id="PTHR28595:SF1">
    <property type="entry name" value="LARGE RIBOSOMAL SUBUNIT PROTEIN ML54"/>
    <property type="match status" value="1"/>
</dbReference>
<evidence type="ECO:0000256" key="7">
    <source>
        <dbReference type="ARBA" id="ARBA00035179"/>
    </source>
</evidence>
<comment type="caution">
    <text evidence="9">The sequence shown here is derived from an EMBL/GenBank/DDBJ whole genome shotgun (WGS) entry which is preliminary data.</text>
</comment>
<comment type="subcellular location">
    <subcellularLocation>
        <location evidence="1">Mitochondrion</location>
    </subcellularLocation>
</comment>
<protein>
    <recommendedName>
        <fullName evidence="7">Large ribosomal subunit protein mL54</fullName>
    </recommendedName>
</protein>
<dbReference type="Gene3D" id="3.30.465.10">
    <property type="match status" value="1"/>
</dbReference>
<reference evidence="9" key="1">
    <citation type="journal article" date="2021" name="G3 (Bethesda)">
        <title>Genomic diversity, chromosomal rearrangements, and interspecies hybridization in the ogataea polymorpha species complex.</title>
        <authorList>
            <person name="Hanson S.J."/>
            <person name="Cinneide E.O."/>
            <person name="Salzberg L.I."/>
            <person name="Wolfe K.H."/>
            <person name="McGowan J."/>
            <person name="Fitzpatrick D.A."/>
            <person name="Matlin K."/>
        </authorList>
    </citation>
    <scope>NUCLEOTIDE SEQUENCE</scope>
    <source>
        <strain evidence="9">61-244</strain>
    </source>
</reference>
<proteinExistence type="inferred from homology"/>
<evidence type="ECO:0000256" key="4">
    <source>
        <dbReference type="ARBA" id="ARBA00023128"/>
    </source>
</evidence>
<comment type="similarity">
    <text evidence="6">Belongs to the mitochondrion-specific ribosomal protein mL54 family.</text>
</comment>
<dbReference type="InterPro" id="IPR036318">
    <property type="entry name" value="FAD-bd_PCMH-like_sf"/>
</dbReference>
<evidence type="ECO:0000313" key="9">
    <source>
        <dbReference type="EMBL" id="KAG7816036.1"/>
    </source>
</evidence>
<evidence type="ECO:0000256" key="2">
    <source>
        <dbReference type="ARBA" id="ARBA00022946"/>
    </source>
</evidence>
<dbReference type="GO" id="GO:0071949">
    <property type="term" value="F:FAD binding"/>
    <property type="evidence" value="ECO:0007669"/>
    <property type="project" value="InterPro"/>
</dbReference>
<dbReference type="InterPro" id="IPR013870">
    <property type="entry name" value="Ribosomal_mL54"/>
</dbReference>
<dbReference type="GO" id="GO:0003735">
    <property type="term" value="F:structural constituent of ribosome"/>
    <property type="evidence" value="ECO:0007669"/>
    <property type="project" value="TreeGrafter"/>
</dbReference>
<dbReference type="EMBL" id="JAHLUX010000012">
    <property type="protein sequence ID" value="KAG7816036.1"/>
    <property type="molecule type" value="Genomic_DNA"/>
</dbReference>
<name>A0AAN6DDK2_PICAN</name>
<keyword evidence="4" id="KW-0496">Mitochondrion</keyword>
<feature type="domain" description="FAD-binding PCMH-type" evidence="8">
    <location>
        <begin position="207"/>
        <end position="368"/>
    </location>
</feature>
<evidence type="ECO:0000256" key="5">
    <source>
        <dbReference type="ARBA" id="ARBA00023274"/>
    </source>
</evidence>
<keyword evidence="3" id="KW-0689">Ribosomal protein</keyword>
<keyword evidence="5" id="KW-0687">Ribonucleoprotein</keyword>